<dbReference type="InterPro" id="IPR022747">
    <property type="entry name" value="SopD"/>
</dbReference>
<organism evidence="1 2">
    <name type="scientific">Candidatus Regiella insecticola LSR1</name>
    <dbReference type="NCBI Taxonomy" id="663321"/>
    <lineage>
        <taxon>Bacteria</taxon>
        <taxon>Pseudomonadati</taxon>
        <taxon>Pseudomonadota</taxon>
        <taxon>Gammaproteobacteria</taxon>
        <taxon>Enterobacterales</taxon>
        <taxon>Enterobacteriaceae</taxon>
        <taxon>aphid secondary symbionts</taxon>
        <taxon>Candidatus Regiella</taxon>
    </lineage>
</organism>
<name>E0WUW1_9ENTR</name>
<keyword evidence="2" id="KW-1185">Reference proteome</keyword>
<evidence type="ECO:0008006" key="3">
    <source>
        <dbReference type="Google" id="ProtNLM"/>
    </source>
</evidence>
<evidence type="ECO:0000313" key="2">
    <source>
        <dbReference type="Proteomes" id="UP000005726"/>
    </source>
</evidence>
<dbReference type="Proteomes" id="UP000005726">
    <property type="component" value="Unassembled WGS sequence"/>
</dbReference>
<dbReference type="HOGENOM" id="CLU_784562_0_0_6"/>
<dbReference type="AlphaFoldDB" id="E0WUW1"/>
<dbReference type="EMBL" id="GL379711">
    <property type="protein sequence ID" value="EFL91200.1"/>
    <property type="molecule type" value="Genomic_DNA"/>
</dbReference>
<reference evidence="1" key="1">
    <citation type="journal article" date="2009" name="Environ. Microbiol.">
        <title>Dynamics of genome evolution in facultative symbionts of aphids.</title>
        <authorList>
            <person name="Degnan P.H."/>
            <person name="Leonardo T.E."/>
            <person name="Cass B.N."/>
            <person name="Hurwitz B."/>
            <person name="Stern D."/>
            <person name="Gibbs R.A."/>
            <person name="Richards S."/>
            <person name="Moran N.A."/>
        </authorList>
    </citation>
    <scope>NUCLEOTIDE SEQUENCE [LARGE SCALE GENOMIC DNA]</scope>
    <source>
        <strain evidence="1">LSR1</strain>
    </source>
</reference>
<dbReference type="Pfam" id="PF11047">
    <property type="entry name" value="SopD"/>
    <property type="match status" value="1"/>
</dbReference>
<evidence type="ECO:0000313" key="1">
    <source>
        <dbReference type="EMBL" id="EFL91200.1"/>
    </source>
</evidence>
<sequence>MNFLLMIFLSRGIFMTTYTVNAIYPSQPTAVFYDSVASSDYPEHNDVLFKNNAFNKLSAERLGKLMEADREKAICMGLWDRFKDLFRYKKKQEVLKQLYSLIHLDNDQASSSTSEMGTATSLKIKVAVKAFMALKQLAHEADYVQNLFKIEKSSDDSEDINFVIGTKIIYQHTATTLLSTGLMDKNPDIVKLTAYLDEFVTKTNALWHKACDGDGKKVCDQQARRDFNRDVLNEQLCKELRDCSFQEKDRMLENLRGRFGRRFRGVLDLTGIRVSQNVEDNLVKVSAANKYKIVVEDIMDILYEKSKLNEVYINNVTGLTGDELRALKHSAGITRTMLSETIPYLDICRDNFF</sequence>
<proteinExistence type="predicted"/>
<protein>
    <recommendedName>
        <fullName evidence="3">Secreted protein</fullName>
    </recommendedName>
</protein>
<gene>
    <name evidence="1" type="ORF">REG_1867</name>
</gene>
<dbReference type="eggNOG" id="COG0515">
    <property type="taxonomic scope" value="Bacteria"/>
</dbReference>
<dbReference type="Gene3D" id="3.30.2440.10">
    <property type="entry name" value="Secreted effector protein SifA"/>
    <property type="match status" value="1"/>
</dbReference>
<dbReference type="GO" id="GO:0033644">
    <property type="term" value="C:host cell membrane"/>
    <property type="evidence" value="ECO:0007669"/>
    <property type="project" value="InterPro"/>
</dbReference>
<accession>E0WUW1</accession>